<dbReference type="SUPFAM" id="SSF55874">
    <property type="entry name" value="ATPase domain of HSP90 chaperone/DNA topoisomerase II/histidine kinase"/>
    <property type="match status" value="1"/>
</dbReference>
<evidence type="ECO:0000256" key="3">
    <source>
        <dbReference type="ARBA" id="ARBA00023012"/>
    </source>
</evidence>
<evidence type="ECO:0000313" key="7">
    <source>
        <dbReference type="EMBL" id="MFC6885557.1"/>
    </source>
</evidence>
<evidence type="ECO:0000256" key="4">
    <source>
        <dbReference type="SAM" id="MobiDB-lite"/>
    </source>
</evidence>
<dbReference type="PANTHER" id="PTHR24421">
    <property type="entry name" value="NITRATE/NITRITE SENSOR PROTEIN NARX-RELATED"/>
    <property type="match status" value="1"/>
</dbReference>
<feature type="transmembrane region" description="Helical" evidence="5">
    <location>
        <begin position="47"/>
        <end position="69"/>
    </location>
</feature>
<evidence type="ECO:0000256" key="5">
    <source>
        <dbReference type="SAM" id="Phobius"/>
    </source>
</evidence>
<keyword evidence="5" id="KW-0472">Membrane</keyword>
<comment type="caution">
    <text evidence="7">The sequence shown here is derived from an EMBL/GenBank/DDBJ whole genome shotgun (WGS) entry which is preliminary data.</text>
</comment>
<feature type="transmembrane region" description="Helical" evidence="5">
    <location>
        <begin position="436"/>
        <end position="453"/>
    </location>
</feature>
<keyword evidence="8" id="KW-1185">Reference proteome</keyword>
<dbReference type="InterPro" id="IPR050482">
    <property type="entry name" value="Sensor_HK_TwoCompSys"/>
</dbReference>
<dbReference type="InterPro" id="IPR036890">
    <property type="entry name" value="HATPase_C_sf"/>
</dbReference>
<dbReference type="RefSeq" id="WP_160822148.1">
    <property type="nucleotide sequence ID" value="NZ_JBHSXE010000001.1"/>
</dbReference>
<name>A0ABW2CUQ4_9ACTN</name>
<gene>
    <name evidence="7" type="ORF">ACFQKB_37765</name>
</gene>
<reference evidence="8" key="1">
    <citation type="journal article" date="2019" name="Int. J. Syst. Evol. Microbiol.">
        <title>The Global Catalogue of Microorganisms (GCM) 10K type strain sequencing project: providing services to taxonomists for standard genome sequencing and annotation.</title>
        <authorList>
            <consortium name="The Broad Institute Genomics Platform"/>
            <consortium name="The Broad Institute Genome Sequencing Center for Infectious Disease"/>
            <person name="Wu L."/>
            <person name="Ma J."/>
        </authorList>
    </citation>
    <scope>NUCLEOTIDE SEQUENCE [LARGE SCALE GENOMIC DNA]</scope>
    <source>
        <strain evidence="8">JCM 3369</strain>
    </source>
</reference>
<feature type="transmembrane region" description="Helical" evidence="5">
    <location>
        <begin position="407"/>
        <end position="424"/>
    </location>
</feature>
<proteinExistence type="predicted"/>
<keyword evidence="3" id="KW-0902">Two-component regulatory system</keyword>
<dbReference type="GO" id="GO:0016301">
    <property type="term" value="F:kinase activity"/>
    <property type="evidence" value="ECO:0007669"/>
    <property type="project" value="UniProtKB-KW"/>
</dbReference>
<dbReference type="Gene3D" id="1.20.5.1930">
    <property type="match status" value="1"/>
</dbReference>
<dbReference type="Proteomes" id="UP001596380">
    <property type="component" value="Unassembled WGS sequence"/>
</dbReference>
<dbReference type="Gene3D" id="3.30.565.10">
    <property type="entry name" value="Histidine kinase-like ATPase, C-terminal domain"/>
    <property type="match status" value="2"/>
</dbReference>
<feature type="domain" description="Signal transduction histidine kinase subgroup 3 dimerisation and phosphoacceptor" evidence="6">
    <location>
        <begin position="545"/>
        <end position="603"/>
    </location>
</feature>
<protein>
    <submittedName>
        <fullName evidence="7">Sensor histidine kinase</fullName>
    </submittedName>
</protein>
<feature type="transmembrane region" description="Helical" evidence="5">
    <location>
        <begin position="503"/>
        <end position="521"/>
    </location>
</feature>
<keyword evidence="2 7" id="KW-0418">Kinase</keyword>
<feature type="transmembrane region" description="Helical" evidence="5">
    <location>
        <begin position="147"/>
        <end position="167"/>
    </location>
</feature>
<feature type="region of interest" description="Disordered" evidence="4">
    <location>
        <begin position="716"/>
        <end position="753"/>
    </location>
</feature>
<feature type="transmembrane region" description="Helical" evidence="5">
    <location>
        <begin position="20"/>
        <end position="40"/>
    </location>
</feature>
<evidence type="ECO:0000313" key="8">
    <source>
        <dbReference type="Proteomes" id="UP001596380"/>
    </source>
</evidence>
<dbReference type="CDD" id="cd16917">
    <property type="entry name" value="HATPase_UhpB-NarQ-NarX-like"/>
    <property type="match status" value="1"/>
</dbReference>
<feature type="transmembrane region" description="Helical" evidence="5">
    <location>
        <begin position="380"/>
        <end position="401"/>
    </location>
</feature>
<keyword evidence="5" id="KW-1133">Transmembrane helix</keyword>
<keyword evidence="5" id="KW-0812">Transmembrane</keyword>
<feature type="transmembrane region" description="Helical" evidence="5">
    <location>
        <begin position="89"/>
        <end position="115"/>
    </location>
</feature>
<accession>A0ABW2CUQ4</accession>
<organism evidence="7 8">
    <name type="scientific">Actinomadura yumaensis</name>
    <dbReference type="NCBI Taxonomy" id="111807"/>
    <lineage>
        <taxon>Bacteria</taxon>
        <taxon>Bacillati</taxon>
        <taxon>Actinomycetota</taxon>
        <taxon>Actinomycetes</taxon>
        <taxon>Streptosporangiales</taxon>
        <taxon>Thermomonosporaceae</taxon>
        <taxon>Actinomadura</taxon>
    </lineage>
</organism>
<dbReference type="EMBL" id="JBHSXS010000039">
    <property type="protein sequence ID" value="MFC6885557.1"/>
    <property type="molecule type" value="Genomic_DNA"/>
</dbReference>
<evidence type="ECO:0000259" key="6">
    <source>
        <dbReference type="Pfam" id="PF07730"/>
    </source>
</evidence>
<evidence type="ECO:0000256" key="2">
    <source>
        <dbReference type="ARBA" id="ARBA00022777"/>
    </source>
</evidence>
<dbReference type="InterPro" id="IPR011712">
    <property type="entry name" value="Sig_transdc_His_kin_sub3_dim/P"/>
</dbReference>
<feature type="transmembrane region" description="Helical" evidence="5">
    <location>
        <begin position="122"/>
        <end position="141"/>
    </location>
</feature>
<keyword evidence="1" id="KW-0808">Transferase</keyword>
<dbReference type="PANTHER" id="PTHR24421:SF63">
    <property type="entry name" value="SENSOR HISTIDINE KINASE DESK"/>
    <property type="match status" value="1"/>
</dbReference>
<sequence>MGRRAVVGRARPSGGVSAPGRARLVVVTVLGSFAMIYVLAGPSRTDGALPLAASVAATLAVFGLALVWVAPGLARFRGPWPVLAQAVLAYGSVLAFGTSVGLLGFAAGGLLLAFAGARRGPPLAVGAGAAVVASAAAIEAARGSGPAAVTDVTITALLTGLVGYGLVRLADRAADTAAARLPLTMAAVARERLRIAAELNEGLGRGLEAITEGSRRALDRPEEIGAVLDVARRSLADARAAAADFRAMSLAPEAAAARALLAAAGVEAEVRTRHREPLGPAGALLSTVLREAVTEVVRRGTATRCAIETEEDADGAVRLRVSDDGVRTAARGEEGLAEAAARVEAAGGAFAAGLGPDGRFTVEAAVRAGDRPVSVPDRAAYRLSLALLAAVLAGFCVKGLLQVPAAPGGPVAIVALIAVAGALTRWIGSDRPRGRAPILAAQAVLSFAPLLWWPDPVWLGGPGFLAGTLLVALPARAAVPLVAALMAAVGGIAAALSLDPARIANYVMGTLVTALVAYGFVRLARLVRDLRLAGDELARAATVQERLRAARDLHDLLGHSLAAILLKCELARRLAAADPARARAELAEVVEMAGRAGADLRAATGGDPGLSLENEIRSARSVLAAAGVEVTADPAPEPAALPAGASAVLGTVLREAVTNVLRHSAARRCAITVAVDAGAVTLTVENDGVDPGAPRTPPGSGLGNLTTRLAAFDGALTARPDGEGGFRVEASLPSASAPQPVPTPTPAPTRQAT</sequence>
<evidence type="ECO:0000256" key="1">
    <source>
        <dbReference type="ARBA" id="ARBA00022679"/>
    </source>
</evidence>
<feature type="transmembrane region" description="Helical" evidence="5">
    <location>
        <begin position="473"/>
        <end position="496"/>
    </location>
</feature>
<dbReference type="Pfam" id="PF07730">
    <property type="entry name" value="HisKA_3"/>
    <property type="match status" value="1"/>
</dbReference>